<dbReference type="OrthoDB" id="4174307at2759"/>
<dbReference type="AlphaFoldDB" id="A0A136IIT3"/>
<organism evidence="1 2">
    <name type="scientific">Microdochium bolleyi</name>
    <dbReference type="NCBI Taxonomy" id="196109"/>
    <lineage>
        <taxon>Eukaryota</taxon>
        <taxon>Fungi</taxon>
        <taxon>Dikarya</taxon>
        <taxon>Ascomycota</taxon>
        <taxon>Pezizomycotina</taxon>
        <taxon>Sordariomycetes</taxon>
        <taxon>Xylariomycetidae</taxon>
        <taxon>Xylariales</taxon>
        <taxon>Microdochiaceae</taxon>
        <taxon>Microdochium</taxon>
    </lineage>
</organism>
<proteinExistence type="predicted"/>
<protein>
    <submittedName>
        <fullName evidence="1">Uncharacterized protein</fullName>
    </submittedName>
</protein>
<dbReference type="Proteomes" id="UP000070501">
    <property type="component" value="Unassembled WGS sequence"/>
</dbReference>
<evidence type="ECO:0000313" key="2">
    <source>
        <dbReference type="Proteomes" id="UP000070501"/>
    </source>
</evidence>
<keyword evidence="2" id="KW-1185">Reference proteome</keyword>
<name>A0A136IIT3_9PEZI</name>
<accession>A0A136IIT3</accession>
<sequence length="213" mass="23873">MSRAIPAEGFNLTENPSAVPNNLLAARCQSLYVEFLQVSAQGALVEGAKNHVVLKVDFEHITARCRGVRISMDIDQDLELEDDGTGLKPGKMMVKPVSYRGASTSSARSFELPLQRQTTLQAIISPFVGYGLQDFYFQEVADRYYGCRDFMYVSPRTRSDLAGLVFESSHIYSALGMRFQSGLTNYCPIDKGEFSGYIRVEEVYMPYCRAQDQ</sequence>
<dbReference type="EMBL" id="KQ964337">
    <property type="protein sequence ID" value="KXJ84754.1"/>
    <property type="molecule type" value="Genomic_DNA"/>
</dbReference>
<dbReference type="InParanoid" id="A0A136IIT3"/>
<reference evidence="2" key="1">
    <citation type="submission" date="2016-02" db="EMBL/GenBank/DDBJ databases">
        <title>Draft genome sequence of Microdochium bolleyi, a fungal endophyte of beachgrass.</title>
        <authorList>
            <consortium name="DOE Joint Genome Institute"/>
            <person name="David A.S."/>
            <person name="May G."/>
            <person name="Haridas S."/>
            <person name="Lim J."/>
            <person name="Wang M."/>
            <person name="Labutti K."/>
            <person name="Lipzen A."/>
            <person name="Barry K."/>
            <person name="Grigoriev I.V."/>
        </authorList>
    </citation>
    <scope>NUCLEOTIDE SEQUENCE [LARGE SCALE GENOMIC DNA]</scope>
    <source>
        <strain evidence="2">J235TASD1</strain>
    </source>
</reference>
<evidence type="ECO:0000313" key="1">
    <source>
        <dbReference type="EMBL" id="KXJ84754.1"/>
    </source>
</evidence>
<gene>
    <name evidence="1" type="ORF">Micbo1qcDRAFT_227635</name>
</gene>